<sequence length="186" mass="20899">ERERNGEETLGPSYLAGSPVCLHRVHFSTARGAEPLQHDAGRPPGVRARGHHQEEEPAGPGVSRVLHGARQSQPALPLQLQEQQPWPSQVPQHRPQARHQAPLQVQPQATIRVLKTTEKGEMERGEQVRWHFGELGTWTRVFSCKTRKRKEVRAKGCMCHDFPMRAQSEGTGILKHVNLRCFIGLG</sequence>
<dbReference type="AlphaFoldDB" id="A0A1D1YJY5"/>
<feature type="non-terminal residue" evidence="2">
    <location>
        <position position="1"/>
    </location>
</feature>
<reference evidence="2" key="1">
    <citation type="submission" date="2015-07" db="EMBL/GenBank/DDBJ databases">
        <title>Transcriptome Assembly of Anthurium amnicola.</title>
        <authorList>
            <person name="Suzuki J."/>
        </authorList>
    </citation>
    <scope>NUCLEOTIDE SEQUENCE</scope>
</reference>
<name>A0A1D1YJY5_9ARAE</name>
<dbReference type="EMBL" id="GDJX01012985">
    <property type="protein sequence ID" value="JAT54951.1"/>
    <property type="molecule type" value="Transcribed_RNA"/>
</dbReference>
<evidence type="ECO:0000313" key="2">
    <source>
        <dbReference type="EMBL" id="JAT54951.1"/>
    </source>
</evidence>
<evidence type="ECO:0000256" key="1">
    <source>
        <dbReference type="SAM" id="MobiDB-lite"/>
    </source>
</evidence>
<feature type="compositionally biased region" description="Low complexity" evidence="1">
    <location>
        <begin position="71"/>
        <end position="89"/>
    </location>
</feature>
<feature type="region of interest" description="Disordered" evidence="1">
    <location>
        <begin position="32"/>
        <end position="104"/>
    </location>
</feature>
<protein>
    <submittedName>
        <fullName evidence="2">Myosin-1</fullName>
    </submittedName>
</protein>
<accession>A0A1D1YJY5</accession>
<organism evidence="2">
    <name type="scientific">Anthurium amnicola</name>
    <dbReference type="NCBI Taxonomy" id="1678845"/>
    <lineage>
        <taxon>Eukaryota</taxon>
        <taxon>Viridiplantae</taxon>
        <taxon>Streptophyta</taxon>
        <taxon>Embryophyta</taxon>
        <taxon>Tracheophyta</taxon>
        <taxon>Spermatophyta</taxon>
        <taxon>Magnoliopsida</taxon>
        <taxon>Liliopsida</taxon>
        <taxon>Araceae</taxon>
        <taxon>Pothoideae</taxon>
        <taxon>Potheae</taxon>
        <taxon>Anthurium</taxon>
    </lineage>
</organism>
<proteinExistence type="predicted"/>
<gene>
    <name evidence="2" type="primary">MYO1_4</name>
    <name evidence="2" type="ORF">g.150149</name>
</gene>